<evidence type="ECO:0000256" key="2">
    <source>
        <dbReference type="ARBA" id="ARBA00022840"/>
    </source>
</evidence>
<dbReference type="Proteomes" id="UP001172457">
    <property type="component" value="Chromosome 4"/>
</dbReference>
<keyword evidence="5" id="KW-1185">Reference proteome</keyword>
<protein>
    <submittedName>
        <fullName evidence="4">Uncharacterized protein</fullName>
    </submittedName>
</protein>
<dbReference type="InterPro" id="IPR027417">
    <property type="entry name" value="P-loop_NTPase"/>
</dbReference>
<evidence type="ECO:0000313" key="4">
    <source>
        <dbReference type="EMBL" id="KAJ9550113.1"/>
    </source>
</evidence>
<accession>A0AA38T4C2</accession>
<keyword evidence="2" id="KW-0067">ATP-binding</keyword>
<dbReference type="PANTHER" id="PTHR23077">
    <property type="entry name" value="AAA-FAMILY ATPASE"/>
    <property type="match status" value="1"/>
</dbReference>
<reference evidence="4" key="1">
    <citation type="submission" date="2023-03" db="EMBL/GenBank/DDBJ databases">
        <title>Chromosome-scale reference genome and RAD-based genetic map of yellow starthistle (Centaurea solstitialis) reveal putative structural variation and QTLs associated with invader traits.</title>
        <authorList>
            <person name="Reatini B."/>
            <person name="Cang F.A."/>
            <person name="Jiang Q."/>
            <person name="Mckibben M.T.W."/>
            <person name="Barker M.S."/>
            <person name="Rieseberg L.H."/>
            <person name="Dlugosch K.M."/>
        </authorList>
    </citation>
    <scope>NUCLEOTIDE SEQUENCE</scope>
    <source>
        <strain evidence="4">CAN-66</strain>
        <tissue evidence="4">Leaf</tissue>
    </source>
</reference>
<dbReference type="PANTHER" id="PTHR23077:SF171">
    <property type="entry name" value="NUCLEAR VALOSIN-CONTAINING PROTEIN-LIKE"/>
    <property type="match status" value="1"/>
</dbReference>
<organism evidence="4 5">
    <name type="scientific">Centaurea solstitialis</name>
    <name type="common">yellow star-thistle</name>
    <dbReference type="NCBI Taxonomy" id="347529"/>
    <lineage>
        <taxon>Eukaryota</taxon>
        <taxon>Viridiplantae</taxon>
        <taxon>Streptophyta</taxon>
        <taxon>Embryophyta</taxon>
        <taxon>Tracheophyta</taxon>
        <taxon>Spermatophyta</taxon>
        <taxon>Magnoliopsida</taxon>
        <taxon>eudicotyledons</taxon>
        <taxon>Gunneridae</taxon>
        <taxon>Pentapetalae</taxon>
        <taxon>asterids</taxon>
        <taxon>campanulids</taxon>
        <taxon>Asterales</taxon>
        <taxon>Asteraceae</taxon>
        <taxon>Carduoideae</taxon>
        <taxon>Cardueae</taxon>
        <taxon>Centaureinae</taxon>
        <taxon>Centaurea</taxon>
    </lineage>
</organism>
<feature type="region of interest" description="Disordered" evidence="3">
    <location>
        <begin position="52"/>
        <end position="76"/>
    </location>
</feature>
<dbReference type="InterPro" id="IPR050168">
    <property type="entry name" value="AAA_ATPase_domain"/>
</dbReference>
<dbReference type="EMBL" id="JARYMX010000004">
    <property type="protein sequence ID" value="KAJ9550113.1"/>
    <property type="molecule type" value="Genomic_DNA"/>
</dbReference>
<comment type="caution">
    <text evidence="4">The sequence shown here is derived from an EMBL/GenBank/DDBJ whole genome shotgun (WGS) entry which is preliminary data.</text>
</comment>
<gene>
    <name evidence="4" type="ORF">OSB04_014158</name>
</gene>
<evidence type="ECO:0000256" key="1">
    <source>
        <dbReference type="ARBA" id="ARBA00022741"/>
    </source>
</evidence>
<dbReference type="GO" id="GO:0003723">
    <property type="term" value="F:RNA binding"/>
    <property type="evidence" value="ECO:0007669"/>
    <property type="project" value="TreeGrafter"/>
</dbReference>
<dbReference type="GO" id="GO:0005524">
    <property type="term" value="F:ATP binding"/>
    <property type="evidence" value="ECO:0007669"/>
    <property type="project" value="UniProtKB-KW"/>
</dbReference>
<keyword evidence="1" id="KW-0547">Nucleotide-binding</keyword>
<dbReference type="SUPFAM" id="SSF52540">
    <property type="entry name" value="P-loop containing nucleoside triphosphate hydrolases"/>
    <property type="match status" value="1"/>
</dbReference>
<dbReference type="Gene3D" id="1.10.8.60">
    <property type="match status" value="1"/>
</dbReference>
<dbReference type="GO" id="GO:1990275">
    <property type="term" value="F:preribosome binding"/>
    <property type="evidence" value="ECO:0007669"/>
    <property type="project" value="TreeGrafter"/>
</dbReference>
<dbReference type="Gene3D" id="3.40.50.300">
    <property type="entry name" value="P-loop containing nucleotide triphosphate hydrolases"/>
    <property type="match status" value="1"/>
</dbReference>
<dbReference type="GO" id="GO:0042254">
    <property type="term" value="P:ribosome biogenesis"/>
    <property type="evidence" value="ECO:0007669"/>
    <property type="project" value="TreeGrafter"/>
</dbReference>
<proteinExistence type="predicted"/>
<dbReference type="GO" id="GO:0016887">
    <property type="term" value="F:ATP hydrolysis activity"/>
    <property type="evidence" value="ECO:0007669"/>
    <property type="project" value="TreeGrafter"/>
</dbReference>
<evidence type="ECO:0000313" key="5">
    <source>
        <dbReference type="Proteomes" id="UP001172457"/>
    </source>
</evidence>
<evidence type="ECO:0000256" key="3">
    <source>
        <dbReference type="SAM" id="MobiDB-lite"/>
    </source>
</evidence>
<name>A0AA38T4C2_9ASTR</name>
<dbReference type="AlphaFoldDB" id="A0AA38T4C2"/>
<sequence length="264" mass="29362">MTNREREGGGVTNRVVHQVFLDHILKLAHIGSVKLLLLLLIRPFTWSNRVSTDPGKSVDLGEGKRRGKHGIIKSEPGKHHFGSGQLELGQILGQISIRSQTCSELGQIFVSNKPDVMDPAFFRSGRFGRLLFVPLPDADERGMILKALARNKPIAADVDLIALGRREECANLSGADLRGVMNEASMAAADEAFEKLDATGVFETIPINAKHFEQGLASRRRSVSDERIEYYHRLSERLEQVKDRSLKHICMLFDYDTGTGIDDT</sequence>
<dbReference type="GO" id="GO:0005634">
    <property type="term" value="C:nucleus"/>
    <property type="evidence" value="ECO:0007669"/>
    <property type="project" value="TreeGrafter"/>
</dbReference>